<dbReference type="Gene3D" id="3.30.710.10">
    <property type="entry name" value="Potassium Channel Kv1.1, Chain A"/>
    <property type="match status" value="1"/>
</dbReference>
<dbReference type="InterPro" id="IPR011333">
    <property type="entry name" value="SKP1/BTB/POZ_sf"/>
</dbReference>
<dbReference type="WBParaSite" id="PDA_v2.g30948.t1">
    <property type="protein sequence ID" value="PDA_v2.g30948.t1"/>
    <property type="gene ID" value="PDA_v2.g30948"/>
</dbReference>
<evidence type="ECO:0000313" key="2">
    <source>
        <dbReference type="WBParaSite" id="PDA_v2.g30948.t1"/>
    </source>
</evidence>
<evidence type="ECO:0000313" key="1">
    <source>
        <dbReference type="Proteomes" id="UP000887578"/>
    </source>
</evidence>
<organism evidence="1 2">
    <name type="scientific">Panagrolaimus davidi</name>
    <dbReference type="NCBI Taxonomy" id="227884"/>
    <lineage>
        <taxon>Eukaryota</taxon>
        <taxon>Metazoa</taxon>
        <taxon>Ecdysozoa</taxon>
        <taxon>Nematoda</taxon>
        <taxon>Chromadorea</taxon>
        <taxon>Rhabditida</taxon>
        <taxon>Tylenchina</taxon>
        <taxon>Panagrolaimomorpha</taxon>
        <taxon>Panagrolaimoidea</taxon>
        <taxon>Panagrolaimidae</taxon>
        <taxon>Panagrolaimus</taxon>
    </lineage>
</organism>
<sequence>MTTLKRKLMKEDRYPISIKWILKHDTMLGTRTIKISSFDYDIPNLPNVKYSIHLNLDKESTSTIHLGLRMPEDMKISVAEIHLSCNNNILRNCAAEYENLEGPGPIYKELCVFNDLEDFIMDKEELIFIISATLTLKNAEPIEAKKPKFDKSLGYMLWESKVDKDVTIAHKCVLKRRSSKFAKMLDVNAEPDTAAAAATTQSTIVIQNKTFDTVKEAIMHCYDIQNSDTLSAEDAANILIFAAEYEIEDLKVIHILLFKN</sequence>
<dbReference type="AlphaFoldDB" id="A0A914QH77"/>
<reference evidence="2" key="1">
    <citation type="submission" date="2022-11" db="UniProtKB">
        <authorList>
            <consortium name="WormBaseParasite"/>
        </authorList>
    </citation>
    <scope>IDENTIFICATION</scope>
</reference>
<accession>A0A914QH77</accession>
<protein>
    <submittedName>
        <fullName evidence="2">BTB domain-containing protein</fullName>
    </submittedName>
</protein>
<proteinExistence type="predicted"/>
<dbReference type="SUPFAM" id="SSF54695">
    <property type="entry name" value="POZ domain"/>
    <property type="match status" value="1"/>
</dbReference>
<name>A0A914QH77_9BILA</name>
<dbReference type="Proteomes" id="UP000887578">
    <property type="component" value="Unplaced"/>
</dbReference>
<keyword evidence="1" id="KW-1185">Reference proteome</keyword>